<dbReference type="Proteomes" id="UP000276776">
    <property type="component" value="Unassembled WGS sequence"/>
</dbReference>
<dbReference type="OrthoDB" id="5855670at2759"/>
<feature type="compositionally biased region" description="Polar residues" evidence="1">
    <location>
        <begin position="80"/>
        <end position="109"/>
    </location>
</feature>
<feature type="region of interest" description="Disordered" evidence="1">
    <location>
        <begin position="233"/>
        <end position="264"/>
    </location>
</feature>
<evidence type="ECO:0000256" key="1">
    <source>
        <dbReference type="SAM" id="MobiDB-lite"/>
    </source>
</evidence>
<reference evidence="4" key="1">
    <citation type="submission" date="2017-02" db="UniProtKB">
        <authorList>
            <consortium name="WormBaseParasite"/>
        </authorList>
    </citation>
    <scope>IDENTIFICATION</scope>
</reference>
<dbReference type="OMA" id="HIQYYDP"/>
<dbReference type="EMBL" id="UYYF01004747">
    <property type="protein sequence ID" value="VDN06797.1"/>
    <property type="molecule type" value="Genomic_DNA"/>
</dbReference>
<organism evidence="4">
    <name type="scientific">Thelazia callipaeda</name>
    <name type="common">Oriental eyeworm</name>
    <name type="synonym">Parasitic nematode</name>
    <dbReference type="NCBI Taxonomy" id="103827"/>
    <lineage>
        <taxon>Eukaryota</taxon>
        <taxon>Metazoa</taxon>
        <taxon>Ecdysozoa</taxon>
        <taxon>Nematoda</taxon>
        <taxon>Chromadorea</taxon>
        <taxon>Rhabditida</taxon>
        <taxon>Spirurina</taxon>
        <taxon>Spiruromorpha</taxon>
        <taxon>Thelazioidea</taxon>
        <taxon>Thelaziidae</taxon>
        <taxon>Thelazia</taxon>
    </lineage>
</organism>
<sequence>MNCCDLLNFVASASSSPQGVTSGSTMTASETANLQDVVLKNRRNGGITMPSGNSINMEDDNKQKRFRQQNNKKSGCVRPLNTSNTSQNNDNLVSNDKAPSSPEQKQQETVILDEKMMKTVCDFKEAYWYYDPKTDGFYYDSKGSRGWRRRNPACLRKLMLDKVISFWPSNDGVKYLSTDANVVPHVGADTCSYLYNNNSYFSHHIQYYDPETDGFYFEMPSIDGWKKRQPQTVASTTMSSAVPTPASTTSLSHSSNSGTKMTDTNTLSTLSSVAKEADTVRTSYGAVLARGQLPPCTITASTTVTSGASAHAAPGETFSQAESFSNRSSNDSFCPQSSLMFDKAVAAGWDKETKNKQISLSYVDIVASPVDTAGSNTATNDDIENNPPTHLITSTDYKRPETLELHTFAEVNDAVNDVKNKQDVRRSELTNFNADKFIADLPVISTERILRDLAALKTPCSVTSMYSIDSPLSPSFVKGINSPLAKTSADYDSYNDAIYDVEWMLSQILSRADERDWAPEKAASGKSKLNFWRNSDDLVAGVPRVSCDNI</sequence>
<protein>
    <submittedName>
        <fullName evidence="4">WW domain-containing protein</fullName>
    </submittedName>
</protein>
<evidence type="ECO:0000313" key="2">
    <source>
        <dbReference type="EMBL" id="VDN06797.1"/>
    </source>
</evidence>
<reference evidence="2 3" key="2">
    <citation type="submission" date="2018-11" db="EMBL/GenBank/DDBJ databases">
        <authorList>
            <consortium name="Pathogen Informatics"/>
        </authorList>
    </citation>
    <scope>NUCLEOTIDE SEQUENCE [LARGE SCALE GENOMIC DNA]</scope>
</reference>
<evidence type="ECO:0000313" key="4">
    <source>
        <dbReference type="WBParaSite" id="TCLT_0000919201-mRNA-1"/>
    </source>
</evidence>
<dbReference type="AlphaFoldDB" id="A0A0N5D7X4"/>
<keyword evidence="3" id="KW-1185">Reference proteome</keyword>
<feature type="compositionally biased region" description="Low complexity" evidence="1">
    <location>
        <begin position="233"/>
        <end position="259"/>
    </location>
</feature>
<feature type="region of interest" description="Disordered" evidence="1">
    <location>
        <begin position="41"/>
        <end position="109"/>
    </location>
</feature>
<accession>A0A0N5D7X4</accession>
<proteinExistence type="predicted"/>
<evidence type="ECO:0000313" key="3">
    <source>
        <dbReference type="Proteomes" id="UP000276776"/>
    </source>
</evidence>
<dbReference type="WBParaSite" id="TCLT_0000919201-mRNA-1">
    <property type="protein sequence ID" value="TCLT_0000919201-mRNA-1"/>
    <property type="gene ID" value="TCLT_0000919201"/>
</dbReference>
<gene>
    <name evidence="2" type="ORF">TCLT_LOCUS9181</name>
</gene>
<name>A0A0N5D7X4_THECL</name>